<dbReference type="CDD" id="cd19941">
    <property type="entry name" value="TIL"/>
    <property type="match status" value="1"/>
</dbReference>
<evidence type="ECO:0000256" key="1">
    <source>
        <dbReference type="ARBA" id="ARBA00022690"/>
    </source>
</evidence>
<protein>
    <submittedName>
        <fullName evidence="5">Putative tick til 3</fullName>
    </submittedName>
</protein>
<dbReference type="InterPro" id="IPR051368">
    <property type="entry name" value="SerProtInhib-TIL_Domain"/>
</dbReference>
<dbReference type="GO" id="GO:0030414">
    <property type="term" value="F:peptidase inhibitor activity"/>
    <property type="evidence" value="ECO:0007669"/>
    <property type="project" value="UniProtKB-KW"/>
</dbReference>
<organism evidence="5">
    <name type="scientific">Amblyomma parvum</name>
    <name type="common">South American tick</name>
    <dbReference type="NCBI Taxonomy" id="251391"/>
    <lineage>
        <taxon>Eukaryota</taxon>
        <taxon>Metazoa</taxon>
        <taxon>Ecdysozoa</taxon>
        <taxon>Arthropoda</taxon>
        <taxon>Chelicerata</taxon>
        <taxon>Arachnida</taxon>
        <taxon>Acari</taxon>
        <taxon>Parasitiformes</taxon>
        <taxon>Ixodida</taxon>
        <taxon>Ixodoidea</taxon>
        <taxon>Ixodidae</taxon>
        <taxon>Amblyomminae</taxon>
        <taxon>Amblyomma</taxon>
    </lineage>
</organism>
<dbReference type="PANTHER" id="PTHR23259:SF69">
    <property type="entry name" value="GEO11767P1-RELATED"/>
    <property type="match status" value="1"/>
</dbReference>
<dbReference type="SUPFAM" id="SSF57567">
    <property type="entry name" value="Serine protease inhibitors"/>
    <property type="match status" value="1"/>
</dbReference>
<dbReference type="InterPro" id="IPR002919">
    <property type="entry name" value="TIL_dom"/>
</dbReference>
<keyword evidence="2" id="KW-1015">Disulfide bond</keyword>
<dbReference type="InterPro" id="IPR036084">
    <property type="entry name" value="Ser_inhib-like_sf"/>
</dbReference>
<dbReference type="EMBL" id="GBBL01000685">
    <property type="protein sequence ID" value="JAC26635.1"/>
    <property type="molecule type" value="mRNA"/>
</dbReference>
<dbReference type="Gene3D" id="2.10.25.10">
    <property type="entry name" value="Laminin"/>
    <property type="match status" value="1"/>
</dbReference>
<feature type="signal peptide" evidence="3">
    <location>
        <begin position="1"/>
        <end position="24"/>
    </location>
</feature>
<feature type="domain" description="TIL" evidence="4">
    <location>
        <begin position="72"/>
        <end position="128"/>
    </location>
</feature>
<dbReference type="PANTHER" id="PTHR23259">
    <property type="entry name" value="RIDDLE"/>
    <property type="match status" value="1"/>
</dbReference>
<sequence length="159" mass="18395">MASKAILGAFLLVALCTFILQASGRARIADIDHWYPGVRPGVWGPYPWQPYPWQPYPWGPYPWWPYPWGRGCGRNEVYKHCVSSSCSEARCWEQKVGPACTKDCVSGCFCRKGFYRNKKNRCVRWGRCMMTNYPRPPVHIPYPEYPLPGHPYQPRAVPL</sequence>
<evidence type="ECO:0000313" key="5">
    <source>
        <dbReference type="EMBL" id="JAC26635.1"/>
    </source>
</evidence>
<evidence type="ECO:0000256" key="3">
    <source>
        <dbReference type="SAM" id="SignalP"/>
    </source>
</evidence>
<dbReference type="AlphaFoldDB" id="A0A023G155"/>
<feature type="chain" id="PRO_5001517912" evidence="3">
    <location>
        <begin position="25"/>
        <end position="159"/>
    </location>
</feature>
<accession>A0A023G155</accession>
<proteinExistence type="evidence at transcript level"/>
<evidence type="ECO:0000256" key="2">
    <source>
        <dbReference type="ARBA" id="ARBA00023157"/>
    </source>
</evidence>
<keyword evidence="3" id="KW-0732">Signal</keyword>
<evidence type="ECO:0000259" key="4">
    <source>
        <dbReference type="Pfam" id="PF01826"/>
    </source>
</evidence>
<keyword evidence="1" id="KW-0646">Protease inhibitor</keyword>
<dbReference type="Pfam" id="PF01826">
    <property type="entry name" value="TIL"/>
    <property type="match status" value="1"/>
</dbReference>
<name>A0A023G155_AMBPA</name>
<reference evidence="5" key="1">
    <citation type="submission" date="2014-03" db="EMBL/GenBank/DDBJ databases">
        <title>The sialotranscriptome of Amblyomma triste, Amblyomma parvum and Amblyomma cajennense ticks, uncovered by 454-based RNA-seq.</title>
        <authorList>
            <person name="Garcia G.R."/>
            <person name="Gardinassi L.G."/>
            <person name="Ribeiro J.M."/>
            <person name="Anatrielo E."/>
            <person name="Ferreira B.R."/>
            <person name="Moreira H.N."/>
            <person name="Mafra C."/>
            <person name="Olegario M.M."/>
            <person name="Szabo P.J."/>
            <person name="Miranda-Santos I.K."/>
            <person name="Maruyama S.R."/>
        </authorList>
    </citation>
    <scope>NUCLEOTIDE SEQUENCE</scope>
    <source>
        <strain evidence="5">Araguapaz</strain>
        <tissue evidence="5">Salivary glands</tissue>
    </source>
</reference>